<keyword evidence="2" id="KW-0597">Phosphoprotein</keyword>
<evidence type="ECO:0000259" key="6">
    <source>
        <dbReference type="Pfam" id="PF02878"/>
    </source>
</evidence>
<dbReference type="EMBL" id="NVUK01000009">
    <property type="protein sequence ID" value="PCI78038.1"/>
    <property type="molecule type" value="Genomic_DNA"/>
</dbReference>
<dbReference type="GO" id="GO:0006166">
    <property type="term" value="P:purine ribonucleoside salvage"/>
    <property type="evidence" value="ECO:0007669"/>
    <property type="project" value="TreeGrafter"/>
</dbReference>
<dbReference type="SUPFAM" id="SSF55957">
    <property type="entry name" value="Phosphoglucomutase, C-terminal domain"/>
    <property type="match status" value="1"/>
</dbReference>
<dbReference type="InterPro" id="IPR036900">
    <property type="entry name" value="A-D-PHexomutase_C_sf"/>
</dbReference>
<feature type="domain" description="Alpha-D-phosphohexomutase alpha/beta/alpha" evidence="8">
    <location>
        <begin position="326"/>
        <end position="453"/>
    </location>
</feature>
<dbReference type="GO" id="GO:0046872">
    <property type="term" value="F:metal ion binding"/>
    <property type="evidence" value="ECO:0007669"/>
    <property type="project" value="UniProtKB-KW"/>
</dbReference>
<protein>
    <submittedName>
        <fullName evidence="9">Phosphomannomutase</fullName>
    </submittedName>
</protein>
<comment type="caution">
    <text evidence="9">The sequence shown here is derived from an EMBL/GenBank/DDBJ whole genome shotgun (WGS) entry which is preliminary data.</text>
</comment>
<dbReference type="Pfam" id="PF02878">
    <property type="entry name" value="PGM_PMM_I"/>
    <property type="match status" value="1"/>
</dbReference>
<dbReference type="Proteomes" id="UP000218775">
    <property type="component" value="Unassembled WGS sequence"/>
</dbReference>
<dbReference type="GO" id="GO:0008973">
    <property type="term" value="F:phosphopentomutase activity"/>
    <property type="evidence" value="ECO:0007669"/>
    <property type="project" value="TreeGrafter"/>
</dbReference>
<comment type="similarity">
    <text evidence="1">Belongs to the phosphohexose mutase family.</text>
</comment>
<evidence type="ECO:0000259" key="8">
    <source>
        <dbReference type="Pfam" id="PF02880"/>
    </source>
</evidence>
<dbReference type="SUPFAM" id="SSF53738">
    <property type="entry name" value="Phosphoglucomutase, first 3 domains"/>
    <property type="match status" value="3"/>
</dbReference>
<sequence length="586" mass="64411">MCDELSSSAKHQIELWQKPPFDSETIKAVTQMQNSDPDLLHACFYTRLSFGTGGLRGLMGPGTNRMNSYTVAAATSGLGAYLKQRYKGEKGVFISYDGRHHSEEFAWDSARILAALGIHVFITPGPRPTPFVSFGLRHHGCKAGIMITASHNGPAYNGFKVYGVDGAQCTSPEDLKIIEAVNAINDLSLPEMSDKKNPLIHITGKSEEKAYFDQLQPLALFPKQNQNQGATLGIVYSSLHGVGYTLMEQGMKNWGFSNFHLVAKQCVLDGDFTYALNPNPETPETLAMGSKQMLDTGKDLFIANDPDADRMAAVASHGGKAVTLTGNQIASLLAYSLLNTYQKRGQLDSKSAIVTTIVSTPLLSVIAKAFNTQCYRTLTGFKYIGEKIKQWEQSPNGNHFLFGAEESLGYLVGTHSRDKDGIIAALILSEIALDLKLKNKTLIDLLFEIYAKYGLFVESQISLNFPATNQGFDQMKNVMDKLKQTPLKEINQSETITFLDYLEGTSTSAINGTKTALDLPSSNVLGFITADKSRYFIRPSGTEPKVKIYAMLQKEDSNPSFKTLHALELETKKRLQALKAHLESLV</sequence>
<dbReference type="Pfam" id="PF02879">
    <property type="entry name" value="PGM_PMM_II"/>
    <property type="match status" value="1"/>
</dbReference>
<dbReference type="AlphaFoldDB" id="A0A2A4X5X6"/>
<evidence type="ECO:0000256" key="2">
    <source>
        <dbReference type="ARBA" id="ARBA00022553"/>
    </source>
</evidence>
<dbReference type="PANTHER" id="PTHR45745">
    <property type="entry name" value="PHOSPHOMANNOMUTASE 45A"/>
    <property type="match status" value="1"/>
</dbReference>
<dbReference type="PANTHER" id="PTHR45745:SF1">
    <property type="entry name" value="PHOSPHOGLUCOMUTASE 2B-RELATED"/>
    <property type="match status" value="1"/>
</dbReference>
<evidence type="ECO:0000313" key="9">
    <source>
        <dbReference type="EMBL" id="PCI78038.1"/>
    </source>
</evidence>
<reference evidence="10" key="1">
    <citation type="submission" date="2017-08" db="EMBL/GenBank/DDBJ databases">
        <title>A dynamic microbial community with high functional redundancy inhabits the cold, oxic subseafloor aquifer.</title>
        <authorList>
            <person name="Tully B.J."/>
            <person name="Wheat C.G."/>
            <person name="Glazer B.T."/>
            <person name="Huber J.A."/>
        </authorList>
    </citation>
    <scope>NUCLEOTIDE SEQUENCE [LARGE SCALE GENOMIC DNA]</scope>
</reference>
<feature type="domain" description="Alpha-D-phosphohexomutase alpha/beta/alpha" evidence="6">
    <location>
        <begin position="48"/>
        <end position="184"/>
    </location>
</feature>
<evidence type="ECO:0000256" key="1">
    <source>
        <dbReference type="ARBA" id="ARBA00010231"/>
    </source>
</evidence>
<dbReference type="CDD" id="cd05799">
    <property type="entry name" value="PGM2"/>
    <property type="match status" value="1"/>
</dbReference>
<dbReference type="InterPro" id="IPR005846">
    <property type="entry name" value="A-D-PHexomutase_a/b/a-III"/>
</dbReference>
<gene>
    <name evidence="9" type="ORF">COB21_01720</name>
</gene>
<evidence type="ECO:0000313" key="10">
    <source>
        <dbReference type="Proteomes" id="UP000218775"/>
    </source>
</evidence>
<dbReference type="Pfam" id="PF02880">
    <property type="entry name" value="PGM_PMM_III"/>
    <property type="match status" value="1"/>
</dbReference>
<dbReference type="Gene3D" id="3.30.310.50">
    <property type="entry name" value="Alpha-D-phosphohexomutase, C-terminal domain"/>
    <property type="match status" value="1"/>
</dbReference>
<keyword evidence="3" id="KW-0479">Metal-binding</keyword>
<evidence type="ECO:0000259" key="7">
    <source>
        <dbReference type="Pfam" id="PF02879"/>
    </source>
</evidence>
<evidence type="ECO:0000256" key="4">
    <source>
        <dbReference type="ARBA" id="ARBA00022842"/>
    </source>
</evidence>
<dbReference type="Gene3D" id="3.40.120.10">
    <property type="entry name" value="Alpha-D-Glucose-1,6-Bisphosphate, subunit A, domain 3"/>
    <property type="match status" value="3"/>
</dbReference>
<evidence type="ECO:0000256" key="5">
    <source>
        <dbReference type="ARBA" id="ARBA00023235"/>
    </source>
</evidence>
<name>A0A2A4X5X6_UNCAE</name>
<accession>A0A2A4X5X6</accession>
<dbReference type="InterPro" id="IPR005845">
    <property type="entry name" value="A-D-PHexomutase_a/b/a-II"/>
</dbReference>
<organism evidence="9 10">
    <name type="scientific">Aerophobetes bacterium</name>
    <dbReference type="NCBI Taxonomy" id="2030807"/>
    <lineage>
        <taxon>Bacteria</taxon>
        <taxon>Candidatus Aerophobota</taxon>
    </lineage>
</organism>
<keyword evidence="5" id="KW-0413">Isomerase</keyword>
<dbReference type="InterPro" id="IPR016055">
    <property type="entry name" value="A-D-PHexomutase_a/b/a-I/II/III"/>
</dbReference>
<dbReference type="InterPro" id="IPR005844">
    <property type="entry name" value="A-D-PHexomutase_a/b/a-I"/>
</dbReference>
<feature type="domain" description="Alpha-D-phosphohexomutase alpha/beta/alpha" evidence="7">
    <location>
        <begin position="211"/>
        <end position="316"/>
    </location>
</feature>
<keyword evidence="4" id="KW-0460">Magnesium</keyword>
<proteinExistence type="inferred from homology"/>
<dbReference type="GO" id="GO:0005975">
    <property type="term" value="P:carbohydrate metabolic process"/>
    <property type="evidence" value="ECO:0007669"/>
    <property type="project" value="InterPro"/>
</dbReference>
<evidence type="ECO:0000256" key="3">
    <source>
        <dbReference type="ARBA" id="ARBA00022723"/>
    </source>
</evidence>